<dbReference type="InterPro" id="IPR001810">
    <property type="entry name" value="F-box_dom"/>
</dbReference>
<dbReference type="SUPFAM" id="SSF52047">
    <property type="entry name" value="RNI-like"/>
    <property type="match status" value="2"/>
</dbReference>
<keyword evidence="4" id="KW-1185">Reference proteome</keyword>
<dbReference type="InterPro" id="IPR032675">
    <property type="entry name" value="LRR_dom_sf"/>
</dbReference>
<dbReference type="Gene3D" id="1.20.1280.50">
    <property type="match status" value="1"/>
</dbReference>
<gene>
    <name evidence="3" type="ORF">CONCODRAFT_12303</name>
</gene>
<dbReference type="Proteomes" id="UP000070444">
    <property type="component" value="Unassembled WGS sequence"/>
</dbReference>
<dbReference type="EMBL" id="KQ964788">
    <property type="protein sequence ID" value="KXN65970.1"/>
    <property type="molecule type" value="Genomic_DNA"/>
</dbReference>
<evidence type="ECO:0000313" key="4">
    <source>
        <dbReference type="Proteomes" id="UP000070444"/>
    </source>
</evidence>
<feature type="domain" description="F-box" evidence="2">
    <location>
        <begin position="57"/>
        <end position="86"/>
    </location>
</feature>
<dbReference type="Gene3D" id="3.80.10.10">
    <property type="entry name" value="Ribonuclease Inhibitor"/>
    <property type="match status" value="1"/>
</dbReference>
<reference evidence="3 4" key="1">
    <citation type="journal article" date="2015" name="Genome Biol. Evol.">
        <title>Phylogenomic analyses indicate that early fungi evolved digesting cell walls of algal ancestors of land plants.</title>
        <authorList>
            <person name="Chang Y."/>
            <person name="Wang S."/>
            <person name="Sekimoto S."/>
            <person name="Aerts A.L."/>
            <person name="Choi C."/>
            <person name="Clum A."/>
            <person name="LaButti K.M."/>
            <person name="Lindquist E.A."/>
            <person name="Yee Ngan C."/>
            <person name="Ohm R.A."/>
            <person name="Salamov A.A."/>
            <person name="Grigoriev I.V."/>
            <person name="Spatafora J.W."/>
            <person name="Berbee M.L."/>
        </authorList>
    </citation>
    <scope>NUCLEOTIDE SEQUENCE [LARGE SCALE GENOMIC DNA]</scope>
    <source>
        <strain evidence="3 4">NRRL 28638</strain>
    </source>
</reference>
<evidence type="ECO:0000256" key="1">
    <source>
        <dbReference type="SAM" id="MobiDB-lite"/>
    </source>
</evidence>
<sequence length="554" mass="64743">MTRVLRSSTRKSQASKVSLPKASDPQKPKVTKRGRKKIEDDKNEDKQHNDIWSISSISLNIFSYTDFKDLFNINTVCKRWNQLTNPIIHKSLKLLRINDTQSDDIDEQFETQVKVNAEAKECIYNNSKYAKLVKQFTLSERLSLRLSKKFFETFKFITVLKLDFVEMSEDLFICVIKPLTVLEELILEEICIENNRKKDLNLNAIQLPSTLTKLSINNIELAGNYEVFVKVINSHTSLKEFKIEDCTEPRFLDPFRKNYPSLKVFKYLNIFGTIDIHCSLLSIFEFNSQLHTVYFALNDLSVILMRHINQYLTNLEEFYLDYSSSIVNLPIVTFELSHTTKIKRLILNMDNISTLSLNSLLLNSPCLNEISLRKFSDREIGSFTSLNTTNLANVIELTLVCDHLSVSAFKHILLSCPQLKVLKVQIPREWKQCMMAIGSGCKNLKRLEIIKPNIDHPQTFERELHGVEFLSDETAYLNTLSHLIFHNLDYYTSKPEYFEKFKMLKSVTYLNQFRELREIGQQVNLNEELWSNYKISLNNRIIRFDVELRKINSY</sequence>
<organism evidence="3 4">
    <name type="scientific">Conidiobolus coronatus (strain ATCC 28846 / CBS 209.66 / NRRL 28638)</name>
    <name type="common">Delacroixia coronata</name>
    <dbReference type="NCBI Taxonomy" id="796925"/>
    <lineage>
        <taxon>Eukaryota</taxon>
        <taxon>Fungi</taxon>
        <taxon>Fungi incertae sedis</taxon>
        <taxon>Zoopagomycota</taxon>
        <taxon>Entomophthoromycotina</taxon>
        <taxon>Entomophthoromycetes</taxon>
        <taxon>Entomophthorales</taxon>
        <taxon>Ancylistaceae</taxon>
        <taxon>Conidiobolus</taxon>
    </lineage>
</organism>
<accession>A0A137NT99</accession>
<name>A0A137NT99_CONC2</name>
<protein>
    <recommendedName>
        <fullName evidence="2">F-box domain-containing protein</fullName>
    </recommendedName>
</protein>
<feature type="compositionally biased region" description="Polar residues" evidence="1">
    <location>
        <begin position="1"/>
        <end position="16"/>
    </location>
</feature>
<evidence type="ECO:0000313" key="3">
    <source>
        <dbReference type="EMBL" id="KXN65970.1"/>
    </source>
</evidence>
<dbReference type="AlphaFoldDB" id="A0A137NT99"/>
<feature type="region of interest" description="Disordered" evidence="1">
    <location>
        <begin position="1"/>
        <end position="45"/>
    </location>
</feature>
<dbReference type="Pfam" id="PF12937">
    <property type="entry name" value="F-box-like"/>
    <property type="match status" value="1"/>
</dbReference>
<evidence type="ECO:0000259" key="2">
    <source>
        <dbReference type="Pfam" id="PF12937"/>
    </source>
</evidence>
<proteinExistence type="predicted"/>